<organism evidence="1">
    <name type="scientific">Panicum hallii</name>
    <dbReference type="NCBI Taxonomy" id="206008"/>
    <lineage>
        <taxon>Eukaryota</taxon>
        <taxon>Viridiplantae</taxon>
        <taxon>Streptophyta</taxon>
        <taxon>Embryophyta</taxon>
        <taxon>Tracheophyta</taxon>
        <taxon>Spermatophyta</taxon>
        <taxon>Magnoliopsida</taxon>
        <taxon>Liliopsida</taxon>
        <taxon>Poales</taxon>
        <taxon>Poaceae</taxon>
        <taxon>PACMAD clade</taxon>
        <taxon>Panicoideae</taxon>
        <taxon>Panicodae</taxon>
        <taxon>Paniceae</taxon>
        <taxon>Panicinae</taxon>
        <taxon>Panicum</taxon>
        <taxon>Panicum sect. Panicum</taxon>
    </lineage>
</organism>
<evidence type="ECO:0000313" key="1">
    <source>
        <dbReference type="EMBL" id="PVH35082.1"/>
    </source>
</evidence>
<sequence>MQRIDVFTWLADVVNSLGGTPPQVQTMERQPFKKLIISFEIPAREDLETMIPIVASGKESPIEMTYERSAMETYLTEFERHGYLIPDLSRFKIRALEPNEQDIVSLCERLAQENQNDMDIFGNTFTAMRHPVLGKACTRLLLRFNLPHLLLWNQYLQSTTKHFLVDVNQRTVHLFML</sequence>
<dbReference type="Proteomes" id="UP000243499">
    <property type="component" value="Chromosome 7"/>
</dbReference>
<dbReference type="Gramene" id="PVH35082">
    <property type="protein sequence ID" value="PVH35082"/>
    <property type="gene ID" value="PAHAL_7G102800"/>
</dbReference>
<accession>A0A2T8IBN4</accession>
<dbReference type="EMBL" id="CM008052">
    <property type="protein sequence ID" value="PVH35082.1"/>
    <property type="molecule type" value="Genomic_DNA"/>
</dbReference>
<gene>
    <name evidence="1" type="ORF">PAHAL_7G102800</name>
</gene>
<name>A0A2T8IBN4_9POAL</name>
<proteinExistence type="predicted"/>
<reference evidence="1" key="1">
    <citation type="submission" date="2018-04" db="EMBL/GenBank/DDBJ databases">
        <title>WGS assembly of Panicum hallii.</title>
        <authorList>
            <person name="Lovell J."/>
            <person name="Jenkins J."/>
            <person name="Lowry D."/>
            <person name="Mamidi S."/>
            <person name="Sreedasyam A."/>
            <person name="Weng X."/>
            <person name="Barry K."/>
            <person name="Bonette J."/>
            <person name="Campitelli B."/>
            <person name="Daum C."/>
            <person name="Gordon S."/>
            <person name="Gould B."/>
            <person name="Lipzen A."/>
            <person name="Macqueen A."/>
            <person name="Palacio-Mejia J."/>
            <person name="Plott C."/>
            <person name="Shakirov E."/>
            <person name="Shu S."/>
            <person name="Yoshinaga Y."/>
            <person name="Zane M."/>
            <person name="Rokhsar D."/>
            <person name="Grimwood J."/>
            <person name="Schmutz J."/>
            <person name="Juenger T."/>
        </authorList>
    </citation>
    <scope>NUCLEOTIDE SEQUENCE [LARGE SCALE GENOMIC DNA]</scope>
    <source>
        <strain evidence="1">FIL2</strain>
    </source>
</reference>
<protein>
    <submittedName>
        <fullName evidence="1">Uncharacterized protein</fullName>
    </submittedName>
</protein>
<dbReference type="AlphaFoldDB" id="A0A2T8IBN4"/>